<sequence>MLMTTKRAPFYNSLGVIHITIHHPVCKLGALCRASLLSIARSGSPAFAVAPRPDGTKGSPDIRPNPRSLSTLIAMRLSVYNFSNMTPATGTIALNNYLQVKGKLASLSWYDTPSGPAHAPEWTSECKIDSVVIASGKGAQKHISRDAAAENALAILMSSESS</sequence>
<evidence type="ECO:0000313" key="2">
    <source>
        <dbReference type="Proteomes" id="UP001207468"/>
    </source>
</evidence>
<keyword evidence="2" id="KW-1185">Reference proteome</keyword>
<evidence type="ECO:0000313" key="1">
    <source>
        <dbReference type="EMBL" id="KAI9511729.1"/>
    </source>
</evidence>
<dbReference type="EMBL" id="JAGFNK010000017">
    <property type="protein sequence ID" value="KAI9511729.1"/>
    <property type="molecule type" value="Genomic_DNA"/>
</dbReference>
<comment type="caution">
    <text evidence="1">The sequence shown here is derived from an EMBL/GenBank/DDBJ whole genome shotgun (WGS) entry which is preliminary data.</text>
</comment>
<accession>A0ACC0UJ23</accession>
<protein>
    <submittedName>
        <fullName evidence="1">Uncharacterized protein</fullName>
    </submittedName>
</protein>
<organism evidence="1 2">
    <name type="scientific">Russula earlei</name>
    <dbReference type="NCBI Taxonomy" id="71964"/>
    <lineage>
        <taxon>Eukaryota</taxon>
        <taxon>Fungi</taxon>
        <taxon>Dikarya</taxon>
        <taxon>Basidiomycota</taxon>
        <taxon>Agaricomycotina</taxon>
        <taxon>Agaricomycetes</taxon>
        <taxon>Russulales</taxon>
        <taxon>Russulaceae</taxon>
        <taxon>Russula</taxon>
    </lineage>
</organism>
<name>A0ACC0UJ23_9AGAM</name>
<proteinExistence type="predicted"/>
<reference evidence="1" key="1">
    <citation type="submission" date="2021-03" db="EMBL/GenBank/DDBJ databases">
        <title>Evolutionary priming and transition to the ectomycorrhizal habit in an iconic lineage of mushroom-forming fungi: is preadaptation a requirement?</title>
        <authorList>
            <consortium name="DOE Joint Genome Institute"/>
            <person name="Looney B.P."/>
            <person name="Miyauchi S."/>
            <person name="Morin E."/>
            <person name="Drula E."/>
            <person name="Courty P.E."/>
            <person name="Chicoki N."/>
            <person name="Fauchery L."/>
            <person name="Kohler A."/>
            <person name="Kuo A."/>
            <person name="LaButti K."/>
            <person name="Pangilinan J."/>
            <person name="Lipzen A."/>
            <person name="Riley R."/>
            <person name="Andreopoulos W."/>
            <person name="He G."/>
            <person name="Johnson J."/>
            <person name="Barry K.W."/>
            <person name="Grigoriev I.V."/>
            <person name="Nagy L."/>
            <person name="Hibbett D."/>
            <person name="Henrissat B."/>
            <person name="Matheny P.B."/>
            <person name="Labbe J."/>
            <person name="Martin A.F."/>
        </authorList>
    </citation>
    <scope>NUCLEOTIDE SEQUENCE</scope>
    <source>
        <strain evidence="1">BPL698</strain>
    </source>
</reference>
<dbReference type="Proteomes" id="UP001207468">
    <property type="component" value="Unassembled WGS sequence"/>
</dbReference>
<gene>
    <name evidence="1" type="ORF">F5148DRAFT_226168</name>
</gene>